<dbReference type="eggNOG" id="COG3462">
    <property type="taxonomic scope" value="Bacteria"/>
</dbReference>
<feature type="transmembrane region" description="Helical" evidence="1">
    <location>
        <begin position="15"/>
        <end position="37"/>
    </location>
</feature>
<keyword evidence="1" id="KW-1133">Transmembrane helix</keyword>
<reference evidence="4" key="1">
    <citation type="submission" date="2012-02" db="EMBL/GenBank/DDBJ databases">
        <title>Complete sequence of Desulfitobacterium dichloroeliminans LMG P-21439.</title>
        <authorList>
            <person name="Lucas S."/>
            <person name="Han J."/>
            <person name="Lapidus A."/>
            <person name="Cheng J.-F."/>
            <person name="Goodwin L."/>
            <person name="Pitluck S."/>
            <person name="Peters L."/>
            <person name="Ovchinnikova G."/>
            <person name="Teshima H."/>
            <person name="Detter J.C."/>
            <person name="Han C."/>
            <person name="Tapia R."/>
            <person name="Land M."/>
            <person name="Hauser L."/>
            <person name="Kyrpides N."/>
            <person name="Ivanova N."/>
            <person name="Pagani I."/>
            <person name="Kruse T."/>
            <person name="de Vos W.M."/>
            <person name="Boon N."/>
            <person name="Smidt H."/>
            <person name="Woyke T."/>
        </authorList>
    </citation>
    <scope>NUCLEOTIDE SEQUENCE [LARGE SCALE GENOMIC DNA]</scope>
    <source>
        <strain evidence="4">LMG P-21439 / DCA1</strain>
    </source>
</reference>
<accession>L0F618</accession>
<dbReference type="HOGENOM" id="CLU_159099_2_1_9"/>
<dbReference type="KEGG" id="ddl:Desdi_1100"/>
<sequence>MMMWGYGPWSGGGSWFWSVVMMAVQVLFWVLIIWFGVSLFKKGNERTDSLSIRNDAMGILRERYARGEIDSEEFHRRKEDLTK</sequence>
<organism evidence="3 4">
    <name type="scientific">Desulfitobacterium dichloroeliminans (strain LMG P-21439 / DCA1)</name>
    <dbReference type="NCBI Taxonomy" id="871963"/>
    <lineage>
        <taxon>Bacteria</taxon>
        <taxon>Bacillati</taxon>
        <taxon>Bacillota</taxon>
        <taxon>Clostridia</taxon>
        <taxon>Eubacteriales</taxon>
        <taxon>Desulfitobacteriaceae</taxon>
        <taxon>Desulfitobacterium</taxon>
    </lineage>
</organism>
<keyword evidence="1" id="KW-0472">Membrane</keyword>
<keyword evidence="1" id="KW-0812">Transmembrane</keyword>
<evidence type="ECO:0000259" key="2">
    <source>
        <dbReference type="Pfam" id="PF09851"/>
    </source>
</evidence>
<dbReference type="STRING" id="871963.Desdi_1100"/>
<dbReference type="Proteomes" id="UP000010797">
    <property type="component" value="Chromosome"/>
</dbReference>
<dbReference type="Pfam" id="PF09851">
    <property type="entry name" value="SHOCT"/>
    <property type="match status" value="1"/>
</dbReference>
<proteinExistence type="predicted"/>
<evidence type="ECO:0000256" key="1">
    <source>
        <dbReference type="SAM" id="Phobius"/>
    </source>
</evidence>
<protein>
    <submittedName>
        <fullName evidence="3">Putative membrane protein (DUF2078)</fullName>
    </submittedName>
</protein>
<dbReference type="AlphaFoldDB" id="L0F618"/>
<dbReference type="InterPro" id="IPR018649">
    <property type="entry name" value="SHOCT"/>
</dbReference>
<keyword evidence="4" id="KW-1185">Reference proteome</keyword>
<feature type="domain" description="SHOCT" evidence="2">
    <location>
        <begin position="55"/>
        <end position="81"/>
    </location>
</feature>
<dbReference type="EMBL" id="CP003344">
    <property type="protein sequence ID" value="AGA68617.1"/>
    <property type="molecule type" value="Genomic_DNA"/>
</dbReference>
<evidence type="ECO:0000313" key="3">
    <source>
        <dbReference type="EMBL" id="AGA68617.1"/>
    </source>
</evidence>
<name>L0F618_DESDL</name>
<gene>
    <name evidence="3" type="ordered locus">Desdi_1100</name>
</gene>
<dbReference type="RefSeq" id="WP_015261613.1">
    <property type="nucleotide sequence ID" value="NC_019903.1"/>
</dbReference>
<evidence type="ECO:0000313" key="4">
    <source>
        <dbReference type="Proteomes" id="UP000010797"/>
    </source>
</evidence>